<comment type="caution">
    <text evidence="1">The sequence shown here is derived from an EMBL/GenBank/DDBJ whole genome shotgun (WGS) entry which is preliminary data.</text>
</comment>
<sequence length="130" mass="14381">MSNPQEDQTRVDDIAETEYYRLTWFLGNRNVAVQSGIYKGRNVATAYFRVISHLLNVVRLRRSSRYNRTSPRKNPLAFAVYMSVDIPEITGLLPVISDDVAAANGAAAISHNCDTLNAKLSLVRGSGVPL</sequence>
<dbReference type="AlphaFoldDB" id="A0AA40GEL3"/>
<reference evidence="1" key="1">
    <citation type="submission" date="2021-10" db="EMBL/GenBank/DDBJ databases">
        <title>Melipona bicolor Genome sequencing and assembly.</title>
        <authorList>
            <person name="Araujo N.S."/>
            <person name="Arias M.C."/>
        </authorList>
    </citation>
    <scope>NUCLEOTIDE SEQUENCE</scope>
    <source>
        <strain evidence="1">USP_2M_L1-L4_2017</strain>
        <tissue evidence="1">Whole body</tissue>
    </source>
</reference>
<accession>A0AA40GEL3</accession>
<name>A0AA40GEL3_9HYME</name>
<dbReference type="EMBL" id="JAHYIQ010000001">
    <property type="protein sequence ID" value="KAK1136014.1"/>
    <property type="molecule type" value="Genomic_DNA"/>
</dbReference>
<dbReference type="Proteomes" id="UP001177670">
    <property type="component" value="Unassembled WGS sequence"/>
</dbReference>
<evidence type="ECO:0000313" key="2">
    <source>
        <dbReference type="Proteomes" id="UP001177670"/>
    </source>
</evidence>
<proteinExistence type="predicted"/>
<evidence type="ECO:0000313" key="1">
    <source>
        <dbReference type="EMBL" id="KAK1136014.1"/>
    </source>
</evidence>
<gene>
    <name evidence="1" type="ORF">K0M31_000583</name>
</gene>
<keyword evidence="2" id="KW-1185">Reference proteome</keyword>
<protein>
    <submittedName>
        <fullName evidence="1">Uncharacterized protein</fullName>
    </submittedName>
</protein>
<organism evidence="1 2">
    <name type="scientific">Melipona bicolor</name>
    <dbReference type="NCBI Taxonomy" id="60889"/>
    <lineage>
        <taxon>Eukaryota</taxon>
        <taxon>Metazoa</taxon>
        <taxon>Ecdysozoa</taxon>
        <taxon>Arthropoda</taxon>
        <taxon>Hexapoda</taxon>
        <taxon>Insecta</taxon>
        <taxon>Pterygota</taxon>
        <taxon>Neoptera</taxon>
        <taxon>Endopterygota</taxon>
        <taxon>Hymenoptera</taxon>
        <taxon>Apocrita</taxon>
        <taxon>Aculeata</taxon>
        <taxon>Apoidea</taxon>
        <taxon>Anthophila</taxon>
        <taxon>Apidae</taxon>
        <taxon>Melipona</taxon>
    </lineage>
</organism>